<evidence type="ECO:0000313" key="2">
    <source>
        <dbReference type="Proteomes" id="UP001360560"/>
    </source>
</evidence>
<dbReference type="EMBL" id="BTFZ01000013">
    <property type="protein sequence ID" value="GMM37895.1"/>
    <property type="molecule type" value="Genomic_DNA"/>
</dbReference>
<proteinExistence type="predicted"/>
<organism evidence="1 2">
    <name type="scientific">Saccharomycopsis crataegensis</name>
    <dbReference type="NCBI Taxonomy" id="43959"/>
    <lineage>
        <taxon>Eukaryota</taxon>
        <taxon>Fungi</taxon>
        <taxon>Dikarya</taxon>
        <taxon>Ascomycota</taxon>
        <taxon>Saccharomycotina</taxon>
        <taxon>Saccharomycetes</taxon>
        <taxon>Saccharomycopsidaceae</taxon>
        <taxon>Saccharomycopsis</taxon>
    </lineage>
</organism>
<keyword evidence="2" id="KW-1185">Reference proteome</keyword>
<comment type="caution">
    <text evidence="1">The sequence shown here is derived from an EMBL/GenBank/DDBJ whole genome shotgun (WGS) entry which is preliminary data.</text>
</comment>
<gene>
    <name evidence="1" type="ORF">DASC09_052200</name>
</gene>
<name>A0AAV5QUN4_9ASCO</name>
<protein>
    <submittedName>
        <fullName evidence="1">Uncharacterized protein</fullName>
    </submittedName>
</protein>
<sequence>MSEPITKLPLLSKKNIKEVQAKVDQALAKIKAAYGFDSVELEADYIALFNDIMLNPKTMNKQQEPWKLVGGTAFQYVNGVARWGEMKFEKDDDYKEAIQDVVGKNPKLIITVLPTEEGFYCKSKLTEGSITLQIPKNKVGWNASDAGKDIESLL</sequence>
<dbReference type="AlphaFoldDB" id="A0AAV5QUN4"/>
<dbReference type="RefSeq" id="XP_064854891.1">
    <property type="nucleotide sequence ID" value="XM_064998819.1"/>
</dbReference>
<evidence type="ECO:0000313" key="1">
    <source>
        <dbReference type="EMBL" id="GMM37895.1"/>
    </source>
</evidence>
<reference evidence="1 2" key="1">
    <citation type="journal article" date="2023" name="Elife">
        <title>Identification of key yeast species and microbe-microbe interactions impacting larval growth of Drosophila in the wild.</title>
        <authorList>
            <person name="Mure A."/>
            <person name="Sugiura Y."/>
            <person name="Maeda R."/>
            <person name="Honda K."/>
            <person name="Sakurai N."/>
            <person name="Takahashi Y."/>
            <person name="Watada M."/>
            <person name="Katoh T."/>
            <person name="Gotoh A."/>
            <person name="Gotoh Y."/>
            <person name="Taniguchi I."/>
            <person name="Nakamura K."/>
            <person name="Hayashi T."/>
            <person name="Katayama T."/>
            <person name="Uemura T."/>
            <person name="Hattori Y."/>
        </authorList>
    </citation>
    <scope>NUCLEOTIDE SEQUENCE [LARGE SCALE GENOMIC DNA]</scope>
    <source>
        <strain evidence="1 2">SC-9</strain>
    </source>
</reference>
<dbReference type="GeneID" id="90075870"/>
<accession>A0AAV5QUN4</accession>
<dbReference type="Proteomes" id="UP001360560">
    <property type="component" value="Unassembled WGS sequence"/>
</dbReference>